<feature type="compositionally biased region" description="Polar residues" evidence="1">
    <location>
        <begin position="165"/>
        <end position="182"/>
    </location>
</feature>
<dbReference type="Proteomes" id="UP000091918">
    <property type="component" value="Unassembled WGS sequence"/>
</dbReference>
<reference evidence="3 4" key="1">
    <citation type="submission" date="2015-07" db="EMBL/GenBank/DDBJ databases">
        <title>Emmonsia species relationships and genome sequence.</title>
        <authorList>
            <person name="Cuomo C.A."/>
            <person name="Schwartz I.S."/>
            <person name="Kenyon C."/>
            <person name="de Hoog G.S."/>
            <person name="Govender N.P."/>
            <person name="Botha A."/>
            <person name="Moreno L."/>
            <person name="de Vries M."/>
            <person name="Munoz J.F."/>
            <person name="Stielow J.B."/>
        </authorList>
    </citation>
    <scope>NUCLEOTIDE SEQUENCE [LARGE SCALE GENOMIC DNA]</scope>
    <source>
        <strain evidence="3 4">CBS 136260</strain>
    </source>
</reference>
<sequence length="234" mass="24210">MIRQWISILLLALAVISSVSAAVDFRLAPRDNYLDDYLQFGRGKRQNNDQDPVIESPTLMPERSINTPRDTGADISTPIESGSISIPTPTETPPPTNSNSSTDTPPPETSLPTTPPPSTTESQTPPPESSTTTTSNSSTFTTTSSPPTSDTPSTTTTPPKSSTTFIQTTNPDGSPATITSVVIVQPSPTKPPGDGPLKPPGLQTGGTPSVATGVDRGVLAAVSVSGVIALAMML</sequence>
<feature type="compositionally biased region" description="Low complexity" evidence="1">
    <location>
        <begin position="129"/>
        <end position="164"/>
    </location>
</feature>
<feature type="compositionally biased region" description="Pro residues" evidence="1">
    <location>
        <begin position="104"/>
        <end position="128"/>
    </location>
</feature>
<evidence type="ECO:0000313" key="3">
    <source>
        <dbReference type="EMBL" id="OAX82720.1"/>
    </source>
</evidence>
<feature type="compositionally biased region" description="Pro residues" evidence="1">
    <location>
        <begin position="188"/>
        <end position="199"/>
    </location>
</feature>
<gene>
    <name evidence="3" type="ORF">ACJ72_02926</name>
</gene>
<protein>
    <submittedName>
        <fullName evidence="3">Uncharacterized protein</fullName>
    </submittedName>
</protein>
<evidence type="ECO:0000256" key="1">
    <source>
        <dbReference type="SAM" id="MobiDB-lite"/>
    </source>
</evidence>
<keyword evidence="4" id="KW-1185">Reference proteome</keyword>
<feature type="region of interest" description="Disordered" evidence="1">
    <location>
        <begin position="42"/>
        <end position="207"/>
    </location>
</feature>
<keyword evidence="2" id="KW-0732">Signal</keyword>
<comment type="caution">
    <text evidence="3">The sequence shown here is derived from an EMBL/GenBank/DDBJ whole genome shotgun (WGS) entry which is preliminary data.</text>
</comment>
<organism evidence="3 4">
    <name type="scientific">Emergomyces africanus</name>
    <dbReference type="NCBI Taxonomy" id="1955775"/>
    <lineage>
        <taxon>Eukaryota</taxon>
        <taxon>Fungi</taxon>
        <taxon>Dikarya</taxon>
        <taxon>Ascomycota</taxon>
        <taxon>Pezizomycotina</taxon>
        <taxon>Eurotiomycetes</taxon>
        <taxon>Eurotiomycetidae</taxon>
        <taxon>Onygenales</taxon>
        <taxon>Ajellomycetaceae</taxon>
        <taxon>Emergomyces</taxon>
    </lineage>
</organism>
<feature type="chain" id="PRO_5008598334" evidence="2">
    <location>
        <begin position="22"/>
        <end position="234"/>
    </location>
</feature>
<dbReference type="AlphaFoldDB" id="A0A1B7P120"/>
<proteinExistence type="predicted"/>
<dbReference type="EMBL" id="LGUA01000264">
    <property type="protein sequence ID" value="OAX82720.1"/>
    <property type="molecule type" value="Genomic_DNA"/>
</dbReference>
<evidence type="ECO:0000256" key="2">
    <source>
        <dbReference type="SAM" id="SignalP"/>
    </source>
</evidence>
<feature type="signal peptide" evidence="2">
    <location>
        <begin position="1"/>
        <end position="21"/>
    </location>
</feature>
<dbReference type="OrthoDB" id="4188602at2759"/>
<evidence type="ECO:0000313" key="4">
    <source>
        <dbReference type="Proteomes" id="UP000091918"/>
    </source>
</evidence>
<name>A0A1B7P120_9EURO</name>
<dbReference type="STRING" id="1658172.A0A1B7P120"/>
<accession>A0A1B7P120</accession>